<evidence type="ECO:0000313" key="5">
    <source>
        <dbReference type="Proteomes" id="UP000000517"/>
    </source>
</evidence>
<dbReference type="EMBL" id="CP001792">
    <property type="protein sequence ID" value="ACX73646.1"/>
    <property type="molecule type" value="Genomic_DNA"/>
</dbReference>
<dbReference type="KEGG" id="fsc:FSU_0424"/>
<evidence type="ECO:0000313" key="6">
    <source>
        <dbReference type="Proteomes" id="UP000001497"/>
    </source>
</evidence>
<dbReference type="Gene3D" id="1.10.1220.10">
    <property type="entry name" value="Met repressor-like"/>
    <property type="match status" value="1"/>
</dbReference>
<evidence type="ECO:0000313" key="4">
    <source>
        <dbReference type="EMBL" id="ADL26490.1"/>
    </source>
</evidence>
<dbReference type="InterPro" id="IPR007337">
    <property type="entry name" value="RelB/DinJ"/>
</dbReference>
<evidence type="ECO:0000313" key="3">
    <source>
        <dbReference type="EMBL" id="ACX73646.1"/>
    </source>
</evidence>
<gene>
    <name evidence="3" type="ordered locus">Fisuc_0031</name>
    <name evidence="4" type="ordered locus">FSU_0424</name>
</gene>
<dbReference type="OrthoDB" id="9804867at2"/>
<proteinExistence type="inferred from homology"/>
<evidence type="ECO:0000256" key="2">
    <source>
        <dbReference type="ARBA" id="ARBA00022649"/>
    </source>
</evidence>
<dbReference type="PANTHER" id="PTHR38781">
    <property type="entry name" value="ANTITOXIN DINJ-RELATED"/>
    <property type="match status" value="1"/>
</dbReference>
<keyword evidence="6" id="KW-1185">Reference proteome</keyword>
<dbReference type="RefSeq" id="WP_012819876.1">
    <property type="nucleotide sequence ID" value="NC_013410.1"/>
</dbReference>
<dbReference type="eggNOG" id="COG3077">
    <property type="taxonomic scope" value="Bacteria"/>
</dbReference>
<reference evidence="4" key="3">
    <citation type="submission" date="2010-08" db="EMBL/GenBank/DDBJ databases">
        <authorList>
            <person name="Durkin A.S."/>
            <person name="Nelson K.E."/>
            <person name="Morrison M."/>
            <person name="Forsberg C.W."/>
            <person name="Wilson D.B."/>
            <person name="Russell J.B."/>
            <person name="Cann I.K.O."/>
            <person name="Mackie R.I."/>
            <person name="White B.A."/>
        </authorList>
    </citation>
    <scope>NUCLEOTIDE SEQUENCE</scope>
    <source>
        <strain evidence="4">S85</strain>
    </source>
</reference>
<organism evidence="4 5">
    <name type="scientific">Fibrobacter succinogenes (strain ATCC 19169 / S85)</name>
    <dbReference type="NCBI Taxonomy" id="59374"/>
    <lineage>
        <taxon>Bacteria</taxon>
        <taxon>Pseudomonadati</taxon>
        <taxon>Fibrobacterota</taxon>
        <taxon>Fibrobacteria</taxon>
        <taxon>Fibrobacterales</taxon>
        <taxon>Fibrobacteraceae</taxon>
        <taxon>Fibrobacter</taxon>
    </lineage>
</organism>
<dbReference type="InterPro" id="IPR013321">
    <property type="entry name" value="Arc_rbn_hlx_hlx"/>
</dbReference>
<dbReference type="EMBL" id="CP002158">
    <property type="protein sequence ID" value="ADL26490.1"/>
    <property type="molecule type" value="Genomic_DNA"/>
</dbReference>
<dbReference type="KEGG" id="fsu:Fisuc_0031"/>
<dbReference type="HOGENOM" id="CLU_154558_16_1_0"/>
<name>C9RJ02_FIBSS</name>
<dbReference type="GO" id="GO:0006351">
    <property type="term" value="P:DNA-templated transcription"/>
    <property type="evidence" value="ECO:0007669"/>
    <property type="project" value="TreeGrafter"/>
</dbReference>
<reference evidence="3 6" key="1">
    <citation type="submission" date="2009-10" db="EMBL/GenBank/DDBJ databases">
        <title>Complete sequence of Fibrobacter succinogenes subsp. succinogenes S85.</title>
        <authorList>
            <consortium name="US DOE Joint Genome Institute"/>
            <person name="Lucas S."/>
            <person name="Copeland A."/>
            <person name="Lapidus A."/>
            <person name="Glavina del Rio T."/>
            <person name="Tice H."/>
            <person name="Bruce D."/>
            <person name="Goodwin L."/>
            <person name="Pitluck S."/>
            <person name="Chertkov O."/>
            <person name="Detter J.C."/>
            <person name="Han C."/>
            <person name="Tapia R."/>
            <person name="Larimer F."/>
            <person name="Land M."/>
            <person name="Hauser L."/>
            <person name="Kyrpides N."/>
            <person name="Mikhailova N."/>
            <person name="Weimer P.J."/>
            <person name="Stevenson D.M."/>
            <person name="Boyum J."/>
            <person name="Brumm P.I."/>
            <person name="Mead D."/>
        </authorList>
    </citation>
    <scope>NUCLEOTIDE SEQUENCE [LARGE SCALE GENOMIC DNA]</scope>
    <source>
        <strain evidence="6">ATCC 19169 / S85</strain>
        <strain evidence="3">S85</strain>
    </source>
</reference>
<comment type="similarity">
    <text evidence="1">Belongs to the RelB/DinJ antitoxin family.</text>
</comment>
<protein>
    <submittedName>
        <fullName evidence="3">Addiction module antitoxin, RelB/DinJ family</fullName>
    </submittedName>
    <submittedName>
        <fullName evidence="4">RelB antitoxin family protein</fullName>
    </submittedName>
</protein>
<dbReference type="AlphaFoldDB" id="C9RJ02"/>
<dbReference type="Proteomes" id="UP000000517">
    <property type="component" value="Chromosome"/>
</dbReference>
<dbReference type="GO" id="GO:0006355">
    <property type="term" value="P:regulation of DNA-templated transcription"/>
    <property type="evidence" value="ECO:0007669"/>
    <property type="project" value="InterPro"/>
</dbReference>
<sequence length="93" mass="10310">MAQATVSARIDSKDKERFDEFCNNVGLSASAAINMFIKSVINEHRIPFEVREPIARYNAKANDIEALKKGIEQLNAGKGIVKTLEELEAMENG</sequence>
<reference evidence="5" key="2">
    <citation type="submission" date="2010-08" db="EMBL/GenBank/DDBJ databases">
        <title>Complete sequence of Fibrobacter succinogenes subsp. succinogenes S85.</title>
        <authorList>
            <person name="Durkin A.S."/>
            <person name="Nelson K.E."/>
            <person name="Morrison M."/>
            <person name="Forsberg C.W."/>
            <person name="Wilson D.B."/>
            <person name="Russell J.B."/>
            <person name="Cann I.K.O."/>
            <person name="Mackie R.I."/>
            <person name="White B.A."/>
        </authorList>
    </citation>
    <scope>NUCLEOTIDE SEQUENCE [LARGE SCALE GENOMIC DNA]</scope>
    <source>
        <strain evidence="5">ATCC 19169 / S85</strain>
    </source>
</reference>
<dbReference type="Pfam" id="PF04221">
    <property type="entry name" value="RelB"/>
    <property type="match status" value="1"/>
</dbReference>
<dbReference type="Proteomes" id="UP000001497">
    <property type="component" value="Chromosome"/>
</dbReference>
<dbReference type="PANTHER" id="PTHR38781:SF1">
    <property type="entry name" value="ANTITOXIN DINJ-RELATED"/>
    <property type="match status" value="1"/>
</dbReference>
<keyword evidence="2" id="KW-1277">Toxin-antitoxin system</keyword>
<accession>C9RJ02</accession>
<evidence type="ECO:0000256" key="1">
    <source>
        <dbReference type="ARBA" id="ARBA00010562"/>
    </source>
</evidence>
<dbReference type="NCBIfam" id="TIGR02384">
    <property type="entry name" value="RelB_DinJ"/>
    <property type="match status" value="1"/>
</dbReference>
<dbReference type="STRING" id="59374.FSU_0424"/>